<dbReference type="PANTHER" id="PTHR37305">
    <property type="entry name" value="INTEGRAL MEMBRANE PROTEIN-RELATED"/>
    <property type="match status" value="1"/>
</dbReference>
<feature type="transmembrane region" description="Helical" evidence="1">
    <location>
        <begin position="154"/>
        <end position="180"/>
    </location>
</feature>
<keyword evidence="3" id="KW-1185">Reference proteome</keyword>
<dbReference type="Pfam" id="PF12679">
    <property type="entry name" value="ABC2_membrane_2"/>
    <property type="match status" value="1"/>
</dbReference>
<feature type="transmembrane region" description="Helical" evidence="1">
    <location>
        <begin position="20"/>
        <end position="39"/>
    </location>
</feature>
<name>A0A3P5WDI8_9BACL</name>
<proteinExistence type="predicted"/>
<feature type="transmembrane region" description="Helical" evidence="1">
    <location>
        <begin position="111"/>
        <end position="133"/>
    </location>
</feature>
<evidence type="ECO:0000256" key="1">
    <source>
        <dbReference type="SAM" id="Phobius"/>
    </source>
</evidence>
<gene>
    <name evidence="2" type="ORF">FILTAD_00617</name>
</gene>
<feature type="transmembrane region" description="Helical" evidence="1">
    <location>
        <begin position="233"/>
        <end position="253"/>
    </location>
</feature>
<dbReference type="OrthoDB" id="8613028at2"/>
<dbReference type="AlphaFoldDB" id="A0A3P5WDI8"/>
<protein>
    <submittedName>
        <fullName evidence="2">ABC-2 family transporter protein</fullName>
    </submittedName>
</protein>
<evidence type="ECO:0000313" key="3">
    <source>
        <dbReference type="Proteomes" id="UP000270468"/>
    </source>
</evidence>
<sequence length="313" mass="34872">MLNLIQNEWMKLWSKKGTWLMTGLLILAVIGMMGLAKWIDTMESGGSQDWKTNVKQELTYTNESLEGPNLPADMRENFEEDKKVLEYRLEHSIAPLEGSSREKMIMNSSTIGSFVVLLTVIVAAGIVAVEFSQGTIKMLLSRPIKRWKILTSKFVTVNLFGIMLMLLGFAISILAAYLLFPSSGGKELVWNGSEVVTVSVWGKGLYMLLLSFGNVFVTSTFAFMVGSVFRSNGLAIGLSLFIYFTGSTVVMLLSKYEIAKYIVFTHMDLTQYATGYQLIEGITMPFSLAVLAVYIIIFLVISYIVFGKRDVTA</sequence>
<dbReference type="GO" id="GO:0005886">
    <property type="term" value="C:plasma membrane"/>
    <property type="evidence" value="ECO:0007669"/>
    <property type="project" value="UniProtKB-SubCell"/>
</dbReference>
<keyword evidence="1" id="KW-0812">Transmembrane</keyword>
<dbReference type="RefSeq" id="WP_124069058.1">
    <property type="nucleotide sequence ID" value="NZ_CBCRXF010000007.1"/>
</dbReference>
<feature type="transmembrane region" description="Helical" evidence="1">
    <location>
        <begin position="286"/>
        <end position="306"/>
    </location>
</feature>
<dbReference type="EMBL" id="UXAV01000020">
    <property type="protein sequence ID" value="VDC21613.1"/>
    <property type="molecule type" value="Genomic_DNA"/>
</dbReference>
<keyword evidence="1" id="KW-1133">Transmembrane helix</keyword>
<accession>A0A3P5WDI8</accession>
<dbReference type="PANTHER" id="PTHR37305:SF1">
    <property type="entry name" value="MEMBRANE PROTEIN"/>
    <property type="match status" value="1"/>
</dbReference>
<dbReference type="GO" id="GO:0140359">
    <property type="term" value="F:ABC-type transporter activity"/>
    <property type="evidence" value="ECO:0007669"/>
    <property type="project" value="InterPro"/>
</dbReference>
<feature type="transmembrane region" description="Helical" evidence="1">
    <location>
        <begin position="205"/>
        <end position="226"/>
    </location>
</feature>
<keyword evidence="1" id="KW-0472">Membrane</keyword>
<evidence type="ECO:0000313" key="2">
    <source>
        <dbReference type="EMBL" id="VDC21613.1"/>
    </source>
</evidence>
<organism evidence="2 3">
    <name type="scientific">Filibacter tadaridae</name>
    <dbReference type="NCBI Taxonomy" id="2483811"/>
    <lineage>
        <taxon>Bacteria</taxon>
        <taxon>Bacillati</taxon>
        <taxon>Bacillota</taxon>
        <taxon>Bacilli</taxon>
        <taxon>Bacillales</taxon>
        <taxon>Caryophanaceae</taxon>
        <taxon>Filibacter</taxon>
    </lineage>
</organism>
<dbReference type="Proteomes" id="UP000270468">
    <property type="component" value="Unassembled WGS sequence"/>
</dbReference>
<reference evidence="2 3" key="1">
    <citation type="submission" date="2018-11" db="EMBL/GenBank/DDBJ databases">
        <authorList>
            <person name="Criscuolo A."/>
        </authorList>
    </citation>
    <scope>NUCLEOTIDE SEQUENCE [LARGE SCALE GENOMIC DNA]</scope>
    <source>
        <strain evidence="2">ATB-66</strain>
    </source>
</reference>